<keyword evidence="3 7" id="KW-0812">Transmembrane</keyword>
<keyword evidence="2" id="KW-0813">Transport</keyword>
<proteinExistence type="predicted"/>
<dbReference type="InterPro" id="IPR011701">
    <property type="entry name" value="MFS"/>
</dbReference>
<dbReference type="GO" id="GO:0016020">
    <property type="term" value="C:membrane"/>
    <property type="evidence" value="ECO:0007669"/>
    <property type="project" value="UniProtKB-SubCell"/>
</dbReference>
<evidence type="ECO:0000256" key="7">
    <source>
        <dbReference type="SAM" id="Phobius"/>
    </source>
</evidence>
<evidence type="ECO:0000256" key="3">
    <source>
        <dbReference type="ARBA" id="ARBA00022692"/>
    </source>
</evidence>
<feature type="transmembrane region" description="Helical" evidence="7">
    <location>
        <begin position="480"/>
        <end position="501"/>
    </location>
</feature>
<feature type="transmembrane region" description="Helical" evidence="7">
    <location>
        <begin position="449"/>
        <end position="468"/>
    </location>
</feature>
<dbReference type="Pfam" id="PF07690">
    <property type="entry name" value="MFS_1"/>
    <property type="match status" value="1"/>
</dbReference>
<gene>
    <name evidence="8" type="ORF">K458DRAFT_332778</name>
</gene>
<dbReference type="EMBL" id="MU005574">
    <property type="protein sequence ID" value="KAF2688130.1"/>
    <property type="molecule type" value="Genomic_DNA"/>
</dbReference>
<comment type="subcellular location">
    <subcellularLocation>
        <location evidence="1">Membrane</location>
        <topology evidence="1">Multi-pass membrane protein</topology>
    </subcellularLocation>
</comment>
<dbReference type="PANTHER" id="PTHR43791">
    <property type="entry name" value="PERMEASE-RELATED"/>
    <property type="match status" value="1"/>
</dbReference>
<evidence type="ECO:0000256" key="1">
    <source>
        <dbReference type="ARBA" id="ARBA00004141"/>
    </source>
</evidence>
<feature type="transmembrane region" description="Helical" evidence="7">
    <location>
        <begin position="516"/>
        <end position="534"/>
    </location>
</feature>
<evidence type="ECO:0000256" key="6">
    <source>
        <dbReference type="SAM" id="MobiDB-lite"/>
    </source>
</evidence>
<dbReference type="GO" id="GO:0022857">
    <property type="term" value="F:transmembrane transporter activity"/>
    <property type="evidence" value="ECO:0007669"/>
    <property type="project" value="InterPro"/>
</dbReference>
<dbReference type="AlphaFoldDB" id="A0A6G1JD37"/>
<feature type="region of interest" description="Disordered" evidence="6">
    <location>
        <begin position="1"/>
        <end position="22"/>
    </location>
</feature>
<feature type="transmembrane region" description="Helical" evidence="7">
    <location>
        <begin position="389"/>
        <end position="411"/>
    </location>
</feature>
<dbReference type="FunFam" id="1.20.1250.20:FF:000106">
    <property type="entry name" value="MFS transporter, putative"/>
    <property type="match status" value="1"/>
</dbReference>
<sequence length="574" mass="65272">MAAPDPSIPTLDQAETASIHSIEKPDDTIPRAIAENAELITSKGNIITKDGTLISTVQSDSSLFTNVFADPEVRDYYKELYEDAQYECRHAFDAEATWTQEEEKKVIRRLDWHVCLWACVMFFSLQIDRGNLGQAVSGTFLKDLNLTTNDYNWGNTVFLVSFLLAELPSQLISKKLGPDRWIPMQMCLWSIVAMSQAALKGRAGFLATRALLAMLEGGFIPDLVLWLSYFYTSRELPIRLSFFWTALSVTDIITSLLAFGIFHMHGLAGMAGWRWLFLLEGLITFLLGVASFFLMPASAVQTKTWFRPKGWFTDRELTIVVNRVLRDDPRKGDMHNRQAITPKRLWSALKDYDLWPIYAIGLICFVPQSPVKYYLTLSLRQLGFSTLNVQLLVIPAAVTHIITLLGITWISERVNQRALVAVWQSIWTLPCCIALYTWPGLIVNKWGTYALLTVLLSYPYCHAINVAWTSTNSNNVGSRSVSAALYNMMVQCGGIIGANIYRDDDKPLYKRGNRNIIVINLLAIVLFLFAKAYYVTKNKIRDRKWNAMTPEERIIYMKTTTDTASRRLDFRFAH</sequence>
<reference evidence="8" key="1">
    <citation type="journal article" date="2020" name="Stud. Mycol.">
        <title>101 Dothideomycetes genomes: a test case for predicting lifestyles and emergence of pathogens.</title>
        <authorList>
            <person name="Haridas S."/>
            <person name="Albert R."/>
            <person name="Binder M."/>
            <person name="Bloem J."/>
            <person name="Labutti K."/>
            <person name="Salamov A."/>
            <person name="Andreopoulos B."/>
            <person name="Baker S."/>
            <person name="Barry K."/>
            <person name="Bills G."/>
            <person name="Bluhm B."/>
            <person name="Cannon C."/>
            <person name="Castanera R."/>
            <person name="Culley D."/>
            <person name="Daum C."/>
            <person name="Ezra D."/>
            <person name="Gonzalez J."/>
            <person name="Henrissat B."/>
            <person name="Kuo A."/>
            <person name="Liang C."/>
            <person name="Lipzen A."/>
            <person name="Lutzoni F."/>
            <person name="Magnuson J."/>
            <person name="Mondo S."/>
            <person name="Nolan M."/>
            <person name="Ohm R."/>
            <person name="Pangilinan J."/>
            <person name="Park H.-J."/>
            <person name="Ramirez L."/>
            <person name="Alfaro M."/>
            <person name="Sun H."/>
            <person name="Tritt A."/>
            <person name="Yoshinaga Y."/>
            <person name="Zwiers L.-H."/>
            <person name="Turgeon B."/>
            <person name="Goodwin S."/>
            <person name="Spatafora J."/>
            <person name="Crous P."/>
            <person name="Grigoriev I."/>
        </authorList>
    </citation>
    <scope>NUCLEOTIDE SEQUENCE</scope>
    <source>
        <strain evidence="8">CBS 122367</strain>
    </source>
</reference>
<protein>
    <submittedName>
        <fullName evidence="8">MFS general substrate transporter</fullName>
    </submittedName>
</protein>
<dbReference type="OrthoDB" id="1935484at2759"/>
<feature type="transmembrane region" description="Helical" evidence="7">
    <location>
        <begin position="242"/>
        <end position="263"/>
    </location>
</feature>
<feature type="transmembrane region" description="Helical" evidence="7">
    <location>
        <begin position="352"/>
        <end position="369"/>
    </location>
</feature>
<feature type="transmembrane region" description="Helical" evidence="7">
    <location>
        <begin position="418"/>
        <end position="437"/>
    </location>
</feature>
<keyword evidence="4 7" id="KW-1133">Transmembrane helix</keyword>
<evidence type="ECO:0000256" key="5">
    <source>
        <dbReference type="ARBA" id="ARBA00023136"/>
    </source>
</evidence>
<evidence type="ECO:0000313" key="9">
    <source>
        <dbReference type="Proteomes" id="UP000799291"/>
    </source>
</evidence>
<dbReference type="PANTHER" id="PTHR43791:SF29">
    <property type="entry name" value="MAJOR FACILITATOR SUPERFAMILY (MFS) PROFILE DOMAIN-CONTAINING PROTEIN"/>
    <property type="match status" value="1"/>
</dbReference>
<dbReference type="Gene3D" id="1.20.1250.20">
    <property type="entry name" value="MFS general substrate transporter like domains"/>
    <property type="match status" value="2"/>
</dbReference>
<dbReference type="FunFam" id="1.20.1250.20:FF:000247">
    <property type="entry name" value="MFS general substrate transporter"/>
    <property type="match status" value="1"/>
</dbReference>
<keyword evidence="9" id="KW-1185">Reference proteome</keyword>
<accession>A0A6G1JD37</accession>
<evidence type="ECO:0000256" key="2">
    <source>
        <dbReference type="ARBA" id="ARBA00022448"/>
    </source>
</evidence>
<organism evidence="8 9">
    <name type="scientific">Lentithecium fluviatile CBS 122367</name>
    <dbReference type="NCBI Taxonomy" id="1168545"/>
    <lineage>
        <taxon>Eukaryota</taxon>
        <taxon>Fungi</taxon>
        <taxon>Dikarya</taxon>
        <taxon>Ascomycota</taxon>
        <taxon>Pezizomycotina</taxon>
        <taxon>Dothideomycetes</taxon>
        <taxon>Pleosporomycetidae</taxon>
        <taxon>Pleosporales</taxon>
        <taxon>Massarineae</taxon>
        <taxon>Lentitheciaceae</taxon>
        <taxon>Lentithecium</taxon>
    </lineage>
</organism>
<dbReference type="Proteomes" id="UP000799291">
    <property type="component" value="Unassembled WGS sequence"/>
</dbReference>
<evidence type="ECO:0000313" key="8">
    <source>
        <dbReference type="EMBL" id="KAF2688130.1"/>
    </source>
</evidence>
<feature type="transmembrane region" description="Helical" evidence="7">
    <location>
        <begin position="211"/>
        <end position="230"/>
    </location>
</feature>
<evidence type="ECO:0000256" key="4">
    <source>
        <dbReference type="ARBA" id="ARBA00022989"/>
    </source>
</evidence>
<dbReference type="SUPFAM" id="SSF103473">
    <property type="entry name" value="MFS general substrate transporter"/>
    <property type="match status" value="1"/>
</dbReference>
<name>A0A6G1JD37_9PLEO</name>
<dbReference type="InterPro" id="IPR036259">
    <property type="entry name" value="MFS_trans_sf"/>
</dbReference>
<keyword evidence="5 7" id="KW-0472">Membrane</keyword>
<feature type="transmembrane region" description="Helical" evidence="7">
    <location>
        <begin position="275"/>
        <end position="297"/>
    </location>
</feature>